<dbReference type="Pfam" id="PF17851">
    <property type="entry name" value="GH43_C2"/>
    <property type="match status" value="1"/>
</dbReference>
<feature type="active site" description="Proton donor" evidence="4">
    <location>
        <position position="193"/>
    </location>
</feature>
<dbReference type="PANTHER" id="PTHR42812">
    <property type="entry name" value="BETA-XYLOSIDASE"/>
    <property type="match status" value="1"/>
</dbReference>
<reference evidence="9" key="2">
    <citation type="submission" date="2015-01" db="EMBL/GenBank/DDBJ databases">
        <title>Evolutionary Origins and Diversification of the Mycorrhizal Mutualists.</title>
        <authorList>
            <consortium name="DOE Joint Genome Institute"/>
            <consortium name="Mycorrhizal Genomics Consortium"/>
            <person name="Kohler A."/>
            <person name="Kuo A."/>
            <person name="Nagy L.G."/>
            <person name="Floudas D."/>
            <person name="Copeland A."/>
            <person name="Barry K.W."/>
            <person name="Cichocki N."/>
            <person name="Veneault-Fourrey C."/>
            <person name="LaButti K."/>
            <person name="Lindquist E.A."/>
            <person name="Lipzen A."/>
            <person name="Lundell T."/>
            <person name="Morin E."/>
            <person name="Murat C."/>
            <person name="Riley R."/>
            <person name="Ohm R."/>
            <person name="Sun H."/>
            <person name="Tunlid A."/>
            <person name="Henrissat B."/>
            <person name="Grigoriev I.V."/>
            <person name="Hibbett D.S."/>
            <person name="Martin F."/>
        </authorList>
    </citation>
    <scope>NUCLEOTIDE SEQUENCE [LARGE SCALE GENOMIC DNA]</scope>
    <source>
        <strain evidence="9">Zn</strain>
    </source>
</reference>
<dbReference type="Gene3D" id="2.115.10.20">
    <property type="entry name" value="Glycosyl hydrolase domain, family 43"/>
    <property type="match status" value="1"/>
</dbReference>
<feature type="active site" description="Proton acceptor" evidence="4">
    <location>
        <position position="32"/>
    </location>
</feature>
<proteinExistence type="inferred from homology"/>
<keyword evidence="9" id="KW-1185">Reference proteome</keyword>
<name>A0A0C3C666_OIDMZ</name>
<keyword evidence="2 5" id="KW-0378">Hydrolase</keyword>
<gene>
    <name evidence="8" type="ORF">OIDMADRAFT_136235</name>
</gene>
<dbReference type="InterPro" id="IPR006710">
    <property type="entry name" value="Glyco_hydro_43"/>
</dbReference>
<dbReference type="Gene3D" id="2.60.120.200">
    <property type="match status" value="1"/>
</dbReference>
<dbReference type="InterPro" id="IPR041542">
    <property type="entry name" value="GH43_C2"/>
</dbReference>
<reference evidence="8 9" key="1">
    <citation type="submission" date="2014-04" db="EMBL/GenBank/DDBJ databases">
        <authorList>
            <consortium name="DOE Joint Genome Institute"/>
            <person name="Kuo A."/>
            <person name="Martino E."/>
            <person name="Perotto S."/>
            <person name="Kohler A."/>
            <person name="Nagy L.G."/>
            <person name="Floudas D."/>
            <person name="Copeland A."/>
            <person name="Barry K.W."/>
            <person name="Cichocki N."/>
            <person name="Veneault-Fourrey C."/>
            <person name="LaButti K."/>
            <person name="Lindquist E.A."/>
            <person name="Lipzen A."/>
            <person name="Lundell T."/>
            <person name="Morin E."/>
            <person name="Murat C."/>
            <person name="Sun H."/>
            <person name="Tunlid A."/>
            <person name="Henrissat B."/>
            <person name="Grigoriev I.V."/>
            <person name="Hibbett D.S."/>
            <person name="Martin F."/>
            <person name="Nordberg H.P."/>
            <person name="Cantor M.N."/>
            <person name="Hua S.X."/>
        </authorList>
    </citation>
    <scope>NUCLEOTIDE SEQUENCE [LARGE SCALE GENOMIC DNA]</scope>
    <source>
        <strain evidence="8 9">Zn</strain>
    </source>
</reference>
<dbReference type="InterPro" id="IPR013320">
    <property type="entry name" value="ConA-like_dom_sf"/>
</dbReference>
<feature type="chain" id="PRO_5002173005" evidence="6">
    <location>
        <begin position="21"/>
        <end position="562"/>
    </location>
</feature>
<accession>A0A0C3C666</accession>
<evidence type="ECO:0000256" key="1">
    <source>
        <dbReference type="ARBA" id="ARBA00009865"/>
    </source>
</evidence>
<evidence type="ECO:0000256" key="4">
    <source>
        <dbReference type="PIRSR" id="PIRSR606710-1"/>
    </source>
</evidence>
<dbReference type="InterPro" id="IPR051795">
    <property type="entry name" value="Glycosyl_Hydrlase_43"/>
</dbReference>
<dbReference type="InterPro" id="IPR023296">
    <property type="entry name" value="Glyco_hydro_beta-prop_sf"/>
</dbReference>
<evidence type="ECO:0000256" key="6">
    <source>
        <dbReference type="SAM" id="SignalP"/>
    </source>
</evidence>
<dbReference type="AlphaFoldDB" id="A0A0C3C666"/>
<dbReference type="GO" id="GO:0005975">
    <property type="term" value="P:carbohydrate metabolic process"/>
    <property type="evidence" value="ECO:0007669"/>
    <property type="project" value="InterPro"/>
</dbReference>
<sequence length="562" mass="62430">MWRVVFSVAALLCAFPSALAIKNPIISGWNPDPSILRVGNEYYIATSSFEYFPGVPIYKSTDLANWELFSHALATPEHVQLYGVPTGAGVWAPTLSYIDGRFYLASMTRWTYDPVARVWPRVFFQSSEDLIHCLFLDPVSNKTYLNLMAPNNNFDRLWGIYQCEVSLKTGNCIGEYISLWNGTLPHNSSARDEGPKMFYKNDFYYLLIAEGGTDDLHRATIARSASPSGPWTPNPNNPILFNGAYGFDNLTVQSTGHATFVETPSGDWYAAFLARRKINGSSPLGRETFLTTVTWDDNDWPVLNGGKPILLSESFGSAKDQKYPPAPFKDDFSQGALDPSWYQLRVPYTDNYEIGISSCHDTTQKWCGATPQSGITFAPNVFGLSDRDVPAAILRKQKSLNMTFSATLLPTTGLSLSYLQSVGISVYLSEFEHQDIGIRGCVNGTGMCIYTSVIMNTTAINNYVPLNSSVIPENTILHIRATPLTYSLGYSIGQSPISWMEEIASSWLAFAPANFFVFEGASFALFASGNGNPWPWDAPTVGFKEVNEVYFEENIPDHDIWT</sequence>
<dbReference type="Proteomes" id="UP000054321">
    <property type="component" value="Unassembled WGS sequence"/>
</dbReference>
<keyword evidence="3 5" id="KW-0326">Glycosidase</keyword>
<feature type="domain" description="Beta-xylosidase C-terminal Concanavalin A-like" evidence="7">
    <location>
        <begin position="384"/>
        <end position="532"/>
    </location>
</feature>
<evidence type="ECO:0000256" key="3">
    <source>
        <dbReference type="ARBA" id="ARBA00023295"/>
    </source>
</evidence>
<comment type="similarity">
    <text evidence="1 5">Belongs to the glycosyl hydrolase 43 family.</text>
</comment>
<protein>
    <submittedName>
        <fullName evidence="8">Glycoside hydrolase family 43 protein</fullName>
    </submittedName>
</protein>
<dbReference type="GO" id="GO:0004553">
    <property type="term" value="F:hydrolase activity, hydrolyzing O-glycosyl compounds"/>
    <property type="evidence" value="ECO:0007669"/>
    <property type="project" value="InterPro"/>
</dbReference>
<dbReference type="HOGENOM" id="CLU_016508_2_0_1"/>
<evidence type="ECO:0000313" key="9">
    <source>
        <dbReference type="Proteomes" id="UP000054321"/>
    </source>
</evidence>
<dbReference type="PANTHER" id="PTHR42812:SF16">
    <property type="entry name" value="HYDROLASE, PUTATIVE (AFU_ORTHOLOGUE AFUA_7G06110)-RELATED"/>
    <property type="match status" value="1"/>
</dbReference>
<feature type="signal peptide" evidence="6">
    <location>
        <begin position="1"/>
        <end position="20"/>
    </location>
</feature>
<keyword evidence="6" id="KW-0732">Signal</keyword>
<dbReference type="STRING" id="913774.A0A0C3C666"/>
<evidence type="ECO:0000313" key="8">
    <source>
        <dbReference type="EMBL" id="KIM94378.1"/>
    </source>
</evidence>
<dbReference type="SUPFAM" id="SSF49899">
    <property type="entry name" value="Concanavalin A-like lectins/glucanases"/>
    <property type="match status" value="1"/>
</dbReference>
<dbReference type="Pfam" id="PF04616">
    <property type="entry name" value="Glyco_hydro_43"/>
    <property type="match status" value="1"/>
</dbReference>
<dbReference type="EMBL" id="KN832890">
    <property type="protein sequence ID" value="KIM94378.1"/>
    <property type="molecule type" value="Genomic_DNA"/>
</dbReference>
<evidence type="ECO:0000256" key="2">
    <source>
        <dbReference type="ARBA" id="ARBA00022801"/>
    </source>
</evidence>
<dbReference type="OrthoDB" id="2139957at2759"/>
<organism evidence="8 9">
    <name type="scientific">Oidiodendron maius (strain Zn)</name>
    <dbReference type="NCBI Taxonomy" id="913774"/>
    <lineage>
        <taxon>Eukaryota</taxon>
        <taxon>Fungi</taxon>
        <taxon>Dikarya</taxon>
        <taxon>Ascomycota</taxon>
        <taxon>Pezizomycotina</taxon>
        <taxon>Leotiomycetes</taxon>
        <taxon>Leotiomycetes incertae sedis</taxon>
        <taxon>Myxotrichaceae</taxon>
        <taxon>Oidiodendron</taxon>
    </lineage>
</organism>
<dbReference type="CDD" id="cd18617">
    <property type="entry name" value="GH43_XynB-like"/>
    <property type="match status" value="1"/>
</dbReference>
<evidence type="ECO:0000259" key="7">
    <source>
        <dbReference type="Pfam" id="PF17851"/>
    </source>
</evidence>
<evidence type="ECO:0000256" key="5">
    <source>
        <dbReference type="RuleBase" id="RU361187"/>
    </source>
</evidence>
<dbReference type="SUPFAM" id="SSF75005">
    <property type="entry name" value="Arabinanase/levansucrase/invertase"/>
    <property type="match status" value="1"/>
</dbReference>
<dbReference type="InParanoid" id="A0A0C3C666"/>